<dbReference type="GeneID" id="90546164"/>
<proteinExistence type="predicted"/>
<dbReference type="SUPFAM" id="SSF50104">
    <property type="entry name" value="Translation proteins SH3-like domain"/>
    <property type="match status" value="1"/>
</dbReference>
<dbReference type="AlphaFoldDB" id="A0A1I2L1A5"/>
<dbReference type="RefSeq" id="WP_074845153.1">
    <property type="nucleotide sequence ID" value="NZ_BAAACD010000008.1"/>
</dbReference>
<protein>
    <recommendedName>
        <fullName evidence="3">RNA-binding protein</fullName>
    </recommendedName>
</protein>
<reference evidence="1 2" key="1">
    <citation type="submission" date="2016-10" db="EMBL/GenBank/DDBJ databases">
        <authorList>
            <person name="de Groot N.N."/>
        </authorList>
    </citation>
    <scope>NUCLEOTIDE SEQUENCE [LARGE SCALE GENOMIC DNA]</scope>
    <source>
        <strain evidence="1 2">NLAE-zl-G419</strain>
    </source>
</reference>
<evidence type="ECO:0000313" key="1">
    <source>
        <dbReference type="EMBL" id="SFF72280.1"/>
    </source>
</evidence>
<evidence type="ECO:0008006" key="3">
    <source>
        <dbReference type="Google" id="ProtNLM"/>
    </source>
</evidence>
<sequence>MTKVIIEVKNLQDNDLLGKVVISKAGRDTGDYYIVIEQIDDNYVLLADGRLKTIEKPKKKKLKHLKMTDVLATDIREYIMSNKRILDVMIKKFLEGIV</sequence>
<gene>
    <name evidence="1" type="ORF">SAMN04487885_10826</name>
</gene>
<keyword evidence="2" id="KW-1185">Reference proteome</keyword>
<evidence type="ECO:0000313" key="2">
    <source>
        <dbReference type="Proteomes" id="UP000182135"/>
    </source>
</evidence>
<organism evidence="1 2">
    <name type="scientific">Clostridium cadaveris</name>
    <dbReference type="NCBI Taxonomy" id="1529"/>
    <lineage>
        <taxon>Bacteria</taxon>
        <taxon>Bacillati</taxon>
        <taxon>Bacillota</taxon>
        <taxon>Clostridia</taxon>
        <taxon>Eubacteriales</taxon>
        <taxon>Clostridiaceae</taxon>
        <taxon>Clostridium</taxon>
    </lineage>
</organism>
<accession>A0A1I2L1A5</accession>
<dbReference type="Gene3D" id="2.30.30.30">
    <property type="match status" value="1"/>
</dbReference>
<name>A0A1I2L1A5_9CLOT</name>
<dbReference type="InterPro" id="IPR014722">
    <property type="entry name" value="Rib_uL2_dom2"/>
</dbReference>
<dbReference type="Proteomes" id="UP000182135">
    <property type="component" value="Unassembled WGS sequence"/>
</dbReference>
<dbReference type="EMBL" id="FOOE01000008">
    <property type="protein sequence ID" value="SFF72280.1"/>
    <property type="molecule type" value="Genomic_DNA"/>
</dbReference>
<dbReference type="InterPro" id="IPR008991">
    <property type="entry name" value="Translation_prot_SH3-like_sf"/>
</dbReference>
<dbReference type="STRING" id="1529.SAMN04487885_10826"/>
<dbReference type="eggNOG" id="COG2163">
    <property type="taxonomic scope" value="Bacteria"/>
</dbReference>